<accession>U5W5E6</accession>
<evidence type="ECO:0000259" key="2">
    <source>
        <dbReference type="Pfam" id="PF00535"/>
    </source>
</evidence>
<dbReference type="RefSeq" id="WP_023560569.1">
    <property type="nucleotide sequence ID" value="NC_022657.1"/>
</dbReference>
<proteinExistence type="inferred from homology"/>
<dbReference type="InterPro" id="IPR029044">
    <property type="entry name" value="Nucleotide-diphossugar_trans"/>
</dbReference>
<evidence type="ECO:0000313" key="4">
    <source>
        <dbReference type="Proteomes" id="UP000017746"/>
    </source>
</evidence>
<gene>
    <name evidence="3" type="ORF">AFR_29855</name>
</gene>
<dbReference type="SUPFAM" id="SSF53448">
    <property type="entry name" value="Nucleotide-diphospho-sugar transferases"/>
    <property type="match status" value="1"/>
</dbReference>
<dbReference type="STRING" id="1246995.AFR_29855"/>
<dbReference type="PANTHER" id="PTHR48090:SF7">
    <property type="entry name" value="RFBJ PROTEIN"/>
    <property type="match status" value="1"/>
</dbReference>
<dbReference type="eggNOG" id="COG1216">
    <property type="taxonomic scope" value="Bacteria"/>
</dbReference>
<dbReference type="CDD" id="cd04179">
    <property type="entry name" value="DPM_DPG-synthase_like"/>
    <property type="match status" value="1"/>
</dbReference>
<evidence type="ECO:0000256" key="1">
    <source>
        <dbReference type="ARBA" id="ARBA00006739"/>
    </source>
</evidence>
<dbReference type="InterPro" id="IPR001173">
    <property type="entry name" value="Glyco_trans_2-like"/>
</dbReference>
<feature type="domain" description="Glycosyltransferase 2-like" evidence="2">
    <location>
        <begin position="6"/>
        <end position="128"/>
    </location>
</feature>
<evidence type="ECO:0000313" key="3">
    <source>
        <dbReference type="EMBL" id="AGZ44232.1"/>
    </source>
</evidence>
<dbReference type="Gene3D" id="3.90.550.10">
    <property type="entry name" value="Spore Coat Polysaccharide Biosynthesis Protein SpsA, Chain A"/>
    <property type="match status" value="1"/>
</dbReference>
<organism evidence="3 4">
    <name type="scientific">Actinoplanes friuliensis DSM 7358</name>
    <dbReference type="NCBI Taxonomy" id="1246995"/>
    <lineage>
        <taxon>Bacteria</taxon>
        <taxon>Bacillati</taxon>
        <taxon>Actinomycetota</taxon>
        <taxon>Actinomycetes</taxon>
        <taxon>Micromonosporales</taxon>
        <taxon>Micromonosporaceae</taxon>
        <taxon>Actinoplanes</taxon>
    </lineage>
</organism>
<dbReference type="AlphaFoldDB" id="U5W5E6"/>
<dbReference type="InterPro" id="IPR050256">
    <property type="entry name" value="Glycosyltransferase_2"/>
</dbReference>
<dbReference type="EMBL" id="CP006272">
    <property type="protein sequence ID" value="AGZ44232.1"/>
    <property type="molecule type" value="Genomic_DNA"/>
</dbReference>
<dbReference type="PANTHER" id="PTHR48090">
    <property type="entry name" value="UNDECAPRENYL-PHOSPHATE 4-DEOXY-4-FORMAMIDO-L-ARABINOSE TRANSFERASE-RELATED"/>
    <property type="match status" value="1"/>
</dbReference>
<protein>
    <submittedName>
        <fullName evidence="3">Family 2 glycosyl transferase</fullName>
    </submittedName>
</protein>
<dbReference type="Pfam" id="PF00535">
    <property type="entry name" value="Glycos_transf_2"/>
    <property type="match status" value="1"/>
</dbReference>
<name>U5W5E6_9ACTN</name>
<dbReference type="Proteomes" id="UP000017746">
    <property type="component" value="Chromosome"/>
</dbReference>
<dbReference type="OrthoDB" id="9810303at2"/>
<dbReference type="PATRIC" id="fig|1246995.3.peg.6047"/>
<keyword evidence="4" id="KW-1185">Reference proteome</keyword>
<reference evidence="3 4" key="1">
    <citation type="journal article" date="2014" name="J. Biotechnol.">
        <title>Complete genome sequence of the actinobacterium Actinoplanes friuliensis HAG 010964, producer of the lipopeptide antibiotic friulimycin.</title>
        <authorList>
            <person name="Ruckert C."/>
            <person name="Szczepanowski R."/>
            <person name="Albersmeier A."/>
            <person name="Goesmann A."/>
            <person name="Fischer N."/>
            <person name="Steinkamper A."/>
            <person name="Puhler A."/>
            <person name="Biener R."/>
            <person name="Schwartz D."/>
            <person name="Kalinowski J."/>
        </authorList>
    </citation>
    <scope>NUCLEOTIDE SEQUENCE [LARGE SCALE GENOMIC DNA]</scope>
    <source>
        <strain evidence="3 4">DSM 7358</strain>
    </source>
</reference>
<comment type="similarity">
    <text evidence="1">Belongs to the glycosyltransferase 2 family.</text>
</comment>
<dbReference type="KEGG" id="afs:AFR_29855"/>
<dbReference type="GO" id="GO:0016740">
    <property type="term" value="F:transferase activity"/>
    <property type="evidence" value="ECO:0007669"/>
    <property type="project" value="UniProtKB-KW"/>
</dbReference>
<sequence>MILLFPVYQPSDRLPSLLTELRAAAPEADLLVVDDGSGPPSTQVLETSETLGATVLRHDRNRGKGEALKTGFRYAAEHRPGQTVVCADADGQHSVEDILRVAARAAETGHIVLGVRQFEDDVPLRSKFGNAVTQTLFRAATGRPVQDTQTGLRAFPADQLEWLLTVQGERFEYEMSVLIEAVRTGRPMDEVVIDTTYLKDNASSHFGALSDSARIYWPLLRSLALSLRAPSRR</sequence>
<keyword evidence="3" id="KW-0808">Transferase</keyword>
<dbReference type="HOGENOM" id="CLU_033536_7_4_11"/>